<comment type="caution">
    <text evidence="4">The sequence shown here is derived from an EMBL/GenBank/DDBJ whole genome shotgun (WGS) entry which is preliminary data.</text>
</comment>
<proteinExistence type="predicted"/>
<gene>
    <name evidence="4" type="ORF">OS493_000690</name>
    <name evidence="3" type="ORF">OS493_020787</name>
</gene>
<feature type="compositionally biased region" description="Basic and acidic residues" evidence="1">
    <location>
        <begin position="1"/>
        <end position="17"/>
    </location>
</feature>
<accession>A0A9X0A7Q7</accession>
<evidence type="ECO:0000313" key="3">
    <source>
        <dbReference type="EMBL" id="KAJ7358944.1"/>
    </source>
</evidence>
<dbReference type="AlphaFoldDB" id="A0A9X0A7Q7"/>
<keyword evidence="5" id="KW-1185">Reference proteome</keyword>
<dbReference type="InterPro" id="IPR029491">
    <property type="entry name" value="Helicase_HTH"/>
</dbReference>
<feature type="region of interest" description="Disordered" evidence="1">
    <location>
        <begin position="1"/>
        <end position="36"/>
    </location>
</feature>
<sequence>MASKRRADSSAKEEPAAKRSVSSKQHLLKLYGKNKPSNQKLRAVDTFSKGMNLSEIARELGVQRPTAEVYLIDALLAGQEVDHERLGNLIGVSDESFLLLREELFSKTRLSEVKQACPGFEYNQIRFVLACLIRDLEM</sequence>
<reference evidence="4" key="1">
    <citation type="submission" date="2023-01" db="EMBL/GenBank/DDBJ databases">
        <title>Genome assembly of the deep-sea coral Lophelia pertusa.</title>
        <authorList>
            <person name="Herrera S."/>
            <person name="Cordes E."/>
        </authorList>
    </citation>
    <scope>NUCLEOTIDE SEQUENCE</scope>
    <source>
        <strain evidence="4">USNM1676648</strain>
        <tissue evidence="4">Polyp</tissue>
    </source>
</reference>
<dbReference type="EMBL" id="MU827314">
    <property type="protein sequence ID" value="KAJ7358944.1"/>
    <property type="molecule type" value="Genomic_DNA"/>
</dbReference>
<evidence type="ECO:0000259" key="2">
    <source>
        <dbReference type="Pfam" id="PF14493"/>
    </source>
</evidence>
<evidence type="ECO:0000313" key="5">
    <source>
        <dbReference type="Proteomes" id="UP001163046"/>
    </source>
</evidence>
<dbReference type="EMBL" id="MU825396">
    <property type="protein sequence ID" value="KAJ7394855.1"/>
    <property type="molecule type" value="Genomic_DNA"/>
</dbReference>
<dbReference type="Proteomes" id="UP001163046">
    <property type="component" value="Unassembled WGS sequence"/>
</dbReference>
<protein>
    <recommendedName>
        <fullName evidence="2">Helicase Helix-turn-helix domain-containing protein</fullName>
    </recommendedName>
</protein>
<name>A0A9X0A7Q7_9CNID</name>
<dbReference type="OrthoDB" id="6010734at2759"/>
<dbReference type="Pfam" id="PF14493">
    <property type="entry name" value="HTH_40"/>
    <property type="match status" value="1"/>
</dbReference>
<evidence type="ECO:0000313" key="4">
    <source>
        <dbReference type="EMBL" id="KAJ7394855.1"/>
    </source>
</evidence>
<feature type="domain" description="Helicase Helix-turn-helix" evidence="2">
    <location>
        <begin position="43"/>
        <end position="129"/>
    </location>
</feature>
<organism evidence="4 5">
    <name type="scientific">Desmophyllum pertusum</name>
    <dbReference type="NCBI Taxonomy" id="174260"/>
    <lineage>
        <taxon>Eukaryota</taxon>
        <taxon>Metazoa</taxon>
        <taxon>Cnidaria</taxon>
        <taxon>Anthozoa</taxon>
        <taxon>Hexacorallia</taxon>
        <taxon>Scleractinia</taxon>
        <taxon>Caryophylliina</taxon>
        <taxon>Caryophylliidae</taxon>
        <taxon>Desmophyllum</taxon>
    </lineage>
</organism>
<evidence type="ECO:0000256" key="1">
    <source>
        <dbReference type="SAM" id="MobiDB-lite"/>
    </source>
</evidence>